<dbReference type="Pfam" id="PF00583">
    <property type="entry name" value="Acetyltransf_1"/>
    <property type="match status" value="1"/>
</dbReference>
<name>A0A5B8M8Q2_9MICO</name>
<organism evidence="4 5">
    <name type="scientific">Humibacter ginsenosidimutans</name>
    <dbReference type="NCBI Taxonomy" id="2599293"/>
    <lineage>
        <taxon>Bacteria</taxon>
        <taxon>Bacillati</taxon>
        <taxon>Actinomycetota</taxon>
        <taxon>Actinomycetes</taxon>
        <taxon>Micrococcales</taxon>
        <taxon>Microbacteriaceae</taxon>
        <taxon>Humibacter</taxon>
    </lineage>
</organism>
<evidence type="ECO:0000313" key="4">
    <source>
        <dbReference type="EMBL" id="QDZ16786.1"/>
    </source>
</evidence>
<keyword evidence="2" id="KW-0012">Acyltransferase</keyword>
<dbReference type="PANTHER" id="PTHR43877">
    <property type="entry name" value="AMINOALKYLPHOSPHONATE N-ACETYLTRANSFERASE-RELATED-RELATED"/>
    <property type="match status" value="1"/>
</dbReference>
<dbReference type="InterPro" id="IPR016181">
    <property type="entry name" value="Acyl_CoA_acyltransferase"/>
</dbReference>
<dbReference type="InterPro" id="IPR050832">
    <property type="entry name" value="Bact_Acetyltransf"/>
</dbReference>
<dbReference type="SUPFAM" id="SSF55729">
    <property type="entry name" value="Acyl-CoA N-acyltransferases (Nat)"/>
    <property type="match status" value="1"/>
</dbReference>
<dbReference type="AlphaFoldDB" id="A0A5B8M8Q2"/>
<sequence>MERIVIRKARAEEHEVISALALRSKGHWGYSADFLEACRAELTYDAEECESGRMWVAEFEGADIVGFTLITGAPPTGELAALFVDPLAIGTGCGKMLLQHALSQATSRGYARLTLDADPGAEPFYLHFGATRTGSSPSASIPGRLLPQLTFSLPSPS</sequence>
<evidence type="ECO:0000259" key="3">
    <source>
        <dbReference type="PROSITE" id="PS51186"/>
    </source>
</evidence>
<dbReference type="EMBL" id="CP042305">
    <property type="protein sequence ID" value="QDZ16786.1"/>
    <property type="molecule type" value="Genomic_DNA"/>
</dbReference>
<reference evidence="4 5" key="1">
    <citation type="submission" date="2019-07" db="EMBL/GenBank/DDBJ databases">
        <title>Full genome sequence of Humibacter sp. WJ7-1.</title>
        <authorList>
            <person name="Im W.-T."/>
        </authorList>
    </citation>
    <scope>NUCLEOTIDE SEQUENCE [LARGE SCALE GENOMIC DNA]</scope>
    <source>
        <strain evidence="4 5">WJ7-1</strain>
    </source>
</reference>
<evidence type="ECO:0000256" key="1">
    <source>
        <dbReference type="ARBA" id="ARBA00022679"/>
    </source>
</evidence>
<dbReference type="CDD" id="cd04301">
    <property type="entry name" value="NAT_SF"/>
    <property type="match status" value="1"/>
</dbReference>
<dbReference type="PROSITE" id="PS51186">
    <property type="entry name" value="GNAT"/>
    <property type="match status" value="1"/>
</dbReference>
<dbReference type="GO" id="GO:0016747">
    <property type="term" value="F:acyltransferase activity, transferring groups other than amino-acyl groups"/>
    <property type="evidence" value="ECO:0007669"/>
    <property type="project" value="InterPro"/>
</dbReference>
<proteinExistence type="predicted"/>
<dbReference type="OrthoDB" id="3190820at2"/>
<evidence type="ECO:0000313" key="5">
    <source>
        <dbReference type="Proteomes" id="UP000320216"/>
    </source>
</evidence>
<gene>
    <name evidence="4" type="ORF">FPZ11_08580</name>
</gene>
<accession>A0A5B8M8Q2</accession>
<dbReference type="InterPro" id="IPR000182">
    <property type="entry name" value="GNAT_dom"/>
</dbReference>
<evidence type="ECO:0000256" key="2">
    <source>
        <dbReference type="ARBA" id="ARBA00023315"/>
    </source>
</evidence>
<keyword evidence="5" id="KW-1185">Reference proteome</keyword>
<protein>
    <submittedName>
        <fullName evidence="4">GNAT family N-acetyltransferase</fullName>
    </submittedName>
</protein>
<feature type="domain" description="N-acetyltransferase" evidence="3">
    <location>
        <begin position="4"/>
        <end position="152"/>
    </location>
</feature>
<dbReference type="Gene3D" id="3.40.630.30">
    <property type="match status" value="1"/>
</dbReference>
<keyword evidence="1 4" id="KW-0808">Transferase</keyword>
<dbReference type="KEGG" id="huw:FPZ11_08580"/>
<dbReference type="Proteomes" id="UP000320216">
    <property type="component" value="Chromosome"/>
</dbReference>